<accession>E1R986</accession>
<dbReference type="EMBL" id="CP002116">
    <property type="protein sequence ID" value="ADK83055.1"/>
    <property type="molecule type" value="Genomic_DNA"/>
</dbReference>
<evidence type="ECO:0000256" key="11">
    <source>
        <dbReference type="ARBA" id="ARBA00022989"/>
    </source>
</evidence>
<dbReference type="InterPro" id="IPR003594">
    <property type="entry name" value="HATPase_dom"/>
</dbReference>
<dbReference type="AlphaFoldDB" id="E1R986"/>
<feature type="transmembrane region" description="Helical" evidence="13">
    <location>
        <begin position="274"/>
        <end position="296"/>
    </location>
</feature>
<evidence type="ECO:0000259" key="14">
    <source>
        <dbReference type="PROSITE" id="PS50109"/>
    </source>
</evidence>
<dbReference type="Proteomes" id="UP000002318">
    <property type="component" value="Chromosome"/>
</dbReference>
<keyword evidence="18" id="KW-1185">Reference proteome</keyword>
<keyword evidence="4" id="KW-1003">Cell membrane</keyword>
<feature type="domain" description="PAC" evidence="15">
    <location>
        <begin position="421"/>
        <end position="475"/>
    </location>
</feature>
<comment type="catalytic activity">
    <reaction evidence="1">
        <text>ATP + protein L-histidine = ADP + protein N-phospho-L-histidine.</text>
        <dbReference type="EC" id="2.7.13.3"/>
    </reaction>
</comment>
<evidence type="ECO:0000256" key="5">
    <source>
        <dbReference type="ARBA" id="ARBA00022553"/>
    </source>
</evidence>
<keyword evidence="10" id="KW-0067">ATP-binding</keyword>
<keyword evidence="7 13" id="KW-0812">Transmembrane</keyword>
<dbReference type="SMART" id="SM00387">
    <property type="entry name" value="HATPase_c"/>
    <property type="match status" value="1"/>
</dbReference>
<evidence type="ECO:0000256" key="12">
    <source>
        <dbReference type="ARBA" id="ARBA00023136"/>
    </source>
</evidence>
<dbReference type="Pfam" id="PF02743">
    <property type="entry name" value="dCache_1"/>
    <property type="match status" value="1"/>
</dbReference>
<keyword evidence="8" id="KW-0547">Nucleotide-binding</keyword>
<keyword evidence="5" id="KW-0597">Phosphoprotein</keyword>
<dbReference type="GO" id="GO:0005524">
    <property type="term" value="F:ATP binding"/>
    <property type="evidence" value="ECO:0007669"/>
    <property type="project" value="UniProtKB-KW"/>
</dbReference>
<dbReference type="Pfam" id="PF07568">
    <property type="entry name" value="HisKA_2"/>
    <property type="match status" value="1"/>
</dbReference>
<evidence type="ECO:0000256" key="3">
    <source>
        <dbReference type="ARBA" id="ARBA00012438"/>
    </source>
</evidence>
<dbReference type="InterPro" id="IPR036890">
    <property type="entry name" value="HATPase_C_sf"/>
</dbReference>
<dbReference type="SMART" id="SM00086">
    <property type="entry name" value="PAC"/>
    <property type="match status" value="1"/>
</dbReference>
<dbReference type="InterPro" id="IPR000700">
    <property type="entry name" value="PAS-assoc_C"/>
</dbReference>
<dbReference type="STRING" id="573413.Spirs_3970"/>
<dbReference type="CDD" id="cd18773">
    <property type="entry name" value="PDC1_HK_sensor"/>
    <property type="match status" value="1"/>
</dbReference>
<dbReference type="eggNOG" id="COG3920">
    <property type="taxonomic scope" value="Bacteria"/>
</dbReference>
<keyword evidence="12 13" id="KW-0472">Membrane</keyword>
<feature type="transmembrane region" description="Helical" evidence="13">
    <location>
        <begin position="18"/>
        <end position="39"/>
    </location>
</feature>
<protein>
    <recommendedName>
        <fullName evidence="3">histidine kinase</fullName>
        <ecNumber evidence="3">2.7.13.3</ecNumber>
    </recommendedName>
</protein>
<dbReference type="PROSITE" id="PS50885">
    <property type="entry name" value="HAMP"/>
    <property type="match status" value="1"/>
</dbReference>
<dbReference type="InterPro" id="IPR001610">
    <property type="entry name" value="PAC"/>
</dbReference>
<dbReference type="SUPFAM" id="SSF55874">
    <property type="entry name" value="ATPase domain of HSP90 chaperone/DNA topoisomerase II/histidine kinase"/>
    <property type="match status" value="1"/>
</dbReference>
<dbReference type="PANTHER" id="PTHR41523:SF8">
    <property type="entry name" value="ETHYLENE RESPONSE SENSOR PROTEIN"/>
    <property type="match status" value="1"/>
</dbReference>
<evidence type="ECO:0000256" key="9">
    <source>
        <dbReference type="ARBA" id="ARBA00022777"/>
    </source>
</evidence>
<dbReference type="GO" id="GO:0004673">
    <property type="term" value="F:protein histidine kinase activity"/>
    <property type="evidence" value="ECO:0007669"/>
    <property type="project" value="UniProtKB-EC"/>
</dbReference>
<dbReference type="EC" id="2.7.13.3" evidence="3"/>
<dbReference type="InterPro" id="IPR005467">
    <property type="entry name" value="His_kinase_dom"/>
</dbReference>
<evidence type="ECO:0000256" key="2">
    <source>
        <dbReference type="ARBA" id="ARBA00004651"/>
    </source>
</evidence>
<evidence type="ECO:0000259" key="15">
    <source>
        <dbReference type="PROSITE" id="PS50113"/>
    </source>
</evidence>
<dbReference type="eggNOG" id="COG4191">
    <property type="taxonomic scope" value="Bacteria"/>
</dbReference>
<keyword evidence="11 13" id="KW-1133">Transmembrane helix</keyword>
<keyword evidence="6" id="KW-0808">Transferase</keyword>
<dbReference type="Gene3D" id="3.30.450.20">
    <property type="entry name" value="PAS domain"/>
    <property type="match status" value="2"/>
</dbReference>
<comment type="subcellular location">
    <subcellularLocation>
        <location evidence="2">Cell membrane</location>
        <topology evidence="2">Multi-pass membrane protein</topology>
    </subcellularLocation>
</comment>
<evidence type="ECO:0000256" key="1">
    <source>
        <dbReference type="ARBA" id="ARBA00000085"/>
    </source>
</evidence>
<organism evidence="17 18">
    <name type="scientific">Sediminispirochaeta smaragdinae (strain DSM 11293 / JCM 15392 / SEBR 4228)</name>
    <name type="common">Spirochaeta smaragdinae</name>
    <dbReference type="NCBI Taxonomy" id="573413"/>
    <lineage>
        <taxon>Bacteria</taxon>
        <taxon>Pseudomonadati</taxon>
        <taxon>Spirochaetota</taxon>
        <taxon>Spirochaetia</taxon>
        <taxon>Spirochaetales</taxon>
        <taxon>Spirochaetaceae</taxon>
        <taxon>Sediminispirochaeta</taxon>
    </lineage>
</organism>
<dbReference type="PANTHER" id="PTHR41523">
    <property type="entry name" value="TWO-COMPONENT SYSTEM SENSOR PROTEIN"/>
    <property type="match status" value="1"/>
</dbReference>
<dbReference type="InterPro" id="IPR003660">
    <property type="entry name" value="HAMP_dom"/>
</dbReference>
<reference evidence="17 18" key="1">
    <citation type="journal article" date="2010" name="Stand. Genomic Sci.">
        <title>Complete genome sequence of Spirochaeta smaragdinae type strain (SEBR 4228).</title>
        <authorList>
            <person name="Mavromatis K."/>
            <person name="Yasawong M."/>
            <person name="Chertkov O."/>
            <person name="Lapidus A."/>
            <person name="Lucas S."/>
            <person name="Nolan M."/>
            <person name="Del Rio T.G."/>
            <person name="Tice H."/>
            <person name="Cheng J.F."/>
            <person name="Pitluck S."/>
            <person name="Liolios K."/>
            <person name="Ivanova N."/>
            <person name="Tapia R."/>
            <person name="Han C."/>
            <person name="Bruce D."/>
            <person name="Goodwin L."/>
            <person name="Pati A."/>
            <person name="Chen A."/>
            <person name="Palaniappan K."/>
            <person name="Land M."/>
            <person name="Hauser L."/>
            <person name="Chang Y.J."/>
            <person name="Jeffries C.D."/>
            <person name="Detter J.C."/>
            <person name="Rohde M."/>
            <person name="Brambilla E."/>
            <person name="Spring S."/>
            <person name="Goker M."/>
            <person name="Sikorski J."/>
            <person name="Woyke T."/>
            <person name="Bristow J."/>
            <person name="Eisen J.A."/>
            <person name="Markowitz V."/>
            <person name="Hugenholtz P."/>
            <person name="Klenk H.P."/>
            <person name="Kyrpides N.C."/>
        </authorList>
    </citation>
    <scope>NUCLEOTIDE SEQUENCE [LARGE SCALE GENOMIC DNA]</scope>
    <source>
        <strain evidence="18">DSM 11293 / JCM 15392 / SEBR 4228</strain>
    </source>
</reference>
<name>E1R986_SEDSS</name>
<evidence type="ECO:0000256" key="7">
    <source>
        <dbReference type="ARBA" id="ARBA00022692"/>
    </source>
</evidence>
<dbReference type="InterPro" id="IPR033479">
    <property type="entry name" value="dCache_1"/>
</dbReference>
<proteinExistence type="predicted"/>
<evidence type="ECO:0000313" key="17">
    <source>
        <dbReference type="EMBL" id="ADK83055.1"/>
    </source>
</evidence>
<gene>
    <name evidence="17" type="ordered locus">Spirs_3970</name>
</gene>
<keyword evidence="9 17" id="KW-0418">Kinase</keyword>
<dbReference type="HOGENOM" id="CLU_390689_0_0_12"/>
<dbReference type="GO" id="GO:0005886">
    <property type="term" value="C:plasma membrane"/>
    <property type="evidence" value="ECO:0007669"/>
    <property type="project" value="UniProtKB-SubCell"/>
</dbReference>
<evidence type="ECO:0000256" key="10">
    <source>
        <dbReference type="ARBA" id="ARBA00022840"/>
    </source>
</evidence>
<dbReference type="InterPro" id="IPR035965">
    <property type="entry name" value="PAS-like_dom_sf"/>
</dbReference>
<evidence type="ECO:0000256" key="4">
    <source>
        <dbReference type="ARBA" id="ARBA00022475"/>
    </source>
</evidence>
<dbReference type="PROSITE" id="PS50113">
    <property type="entry name" value="PAC"/>
    <property type="match status" value="1"/>
</dbReference>
<dbReference type="eggNOG" id="COG2202">
    <property type="taxonomic scope" value="Bacteria"/>
</dbReference>
<sequence>MDILPLFGSKRRRGIRSLLTLVLFPLMVPSILLFSIIMYRTTSDILLRQIRQDNEFLARSIQREISLFLEGATAMTQTITKESIWLRNEGSNDYERLLSSLLETIPPFRRLTIVSASGDVVTTVPYDENFIGSNLGNTTFFRTVKADQIGYWSNSFISSITSEPTICYGVPFEQGVLMADLNLDILSAFVQDVRQSGNRSILITDKTGTVIAFENKTLVEQQHKLFSDHQTRPSEILKIAGTRYFSRRLVIEKTGWPLYVLSPADEFFSPVHTLGFTIIIVTVIFSIFLIGIILFLGRRIVNPIEALTRQAQLIADGRYEVNGEKSFREAEALLNAMKTMAERIRTRELALQKSEQTYRLLVENAQTIIIRWNKEGFITYYNEFAARFFNFDSTIQPIPLARITIANDPILFADIWNDPESFSSYKNINHKGNGELAWIQWTSMPLRNEKGDLVEILSVGSDITRLQKAIREKEVLLEEVHHRVKNNLQLIISLLNLKQSQLRGSAEAVGFHESIAHIYSISLVHEQLYQSNSFDHIELEPYLLAVVGHLAEMHTVNGRAISFTVDANNLNLSVEQAMPCGLILTELVCNALRHAFSDAKKAHISIKGNRDKREMVELTVSDNGKGFPRSLFSKKRSLGFQLVHLLVEQLNGSVCCYGEEGTTFFISFPEIKDSSLVSAGKGGEITSAR</sequence>
<dbReference type="Gene3D" id="3.30.565.10">
    <property type="entry name" value="Histidine kinase-like ATPase, C-terminal domain"/>
    <property type="match status" value="1"/>
</dbReference>
<dbReference type="Pfam" id="PF02518">
    <property type="entry name" value="HATPase_c"/>
    <property type="match status" value="1"/>
</dbReference>
<dbReference type="KEGG" id="ssm:Spirs_3970"/>
<dbReference type="Gene3D" id="6.10.340.10">
    <property type="match status" value="1"/>
</dbReference>
<feature type="domain" description="HAMP" evidence="16">
    <location>
        <begin position="298"/>
        <end position="349"/>
    </location>
</feature>
<dbReference type="SUPFAM" id="SSF55785">
    <property type="entry name" value="PYP-like sensor domain (PAS domain)"/>
    <property type="match status" value="1"/>
</dbReference>
<dbReference type="InterPro" id="IPR011495">
    <property type="entry name" value="Sig_transdc_His_kin_sub2_dim/P"/>
</dbReference>
<evidence type="ECO:0000259" key="16">
    <source>
        <dbReference type="PROSITE" id="PS50885"/>
    </source>
</evidence>
<feature type="domain" description="Histidine kinase" evidence="14">
    <location>
        <begin position="479"/>
        <end position="672"/>
    </location>
</feature>
<dbReference type="RefSeq" id="WP_013256512.1">
    <property type="nucleotide sequence ID" value="NC_014364.1"/>
</dbReference>
<evidence type="ECO:0000313" key="18">
    <source>
        <dbReference type="Proteomes" id="UP000002318"/>
    </source>
</evidence>
<dbReference type="GO" id="GO:0007165">
    <property type="term" value="P:signal transduction"/>
    <property type="evidence" value="ECO:0007669"/>
    <property type="project" value="InterPro"/>
</dbReference>
<evidence type="ECO:0000256" key="8">
    <source>
        <dbReference type="ARBA" id="ARBA00022741"/>
    </source>
</evidence>
<evidence type="ECO:0000256" key="6">
    <source>
        <dbReference type="ARBA" id="ARBA00022679"/>
    </source>
</evidence>
<dbReference type="PROSITE" id="PS50109">
    <property type="entry name" value="HIS_KIN"/>
    <property type="match status" value="1"/>
</dbReference>
<evidence type="ECO:0000256" key="13">
    <source>
        <dbReference type="SAM" id="Phobius"/>
    </source>
</evidence>